<name>A0A6I2UIJ6_9FIRM</name>
<evidence type="ECO:0000313" key="1">
    <source>
        <dbReference type="EMBL" id="MSU08546.1"/>
    </source>
</evidence>
<dbReference type="RefSeq" id="WP_154406714.1">
    <property type="nucleotide sequence ID" value="NZ_JBGUTX010000212.1"/>
</dbReference>
<dbReference type="GeneID" id="96778478"/>
<dbReference type="EMBL" id="VUNR01000009">
    <property type="protein sequence ID" value="MSU08546.1"/>
    <property type="molecule type" value="Genomic_DNA"/>
</dbReference>
<dbReference type="AlphaFoldDB" id="A0A6I2UIJ6"/>
<sequence length="67" mass="7253">MCEVLDRVEARGEARGRAAGELAGAEKSRVEMIQNMLKENISIEVVAKVARMTVEQVALIGKKAAIL</sequence>
<evidence type="ECO:0008006" key="3">
    <source>
        <dbReference type="Google" id="ProtNLM"/>
    </source>
</evidence>
<gene>
    <name evidence="1" type="ORF">FYJ84_06065</name>
</gene>
<reference evidence="1 2" key="1">
    <citation type="submission" date="2019-08" db="EMBL/GenBank/DDBJ databases">
        <title>In-depth cultivation of the pig gut microbiome towards novel bacterial diversity and tailored functional studies.</title>
        <authorList>
            <person name="Wylensek D."/>
            <person name="Hitch T.C.A."/>
            <person name="Clavel T."/>
        </authorList>
    </citation>
    <scope>NUCLEOTIDE SEQUENCE [LARGE SCALE GENOMIC DNA]</scope>
    <source>
        <strain evidence="1 2">WCA-693-APC-5D-A</strain>
    </source>
</reference>
<protein>
    <recommendedName>
        <fullName evidence="3">Transposase</fullName>
    </recommendedName>
</protein>
<dbReference type="Proteomes" id="UP000433181">
    <property type="component" value="Unassembled WGS sequence"/>
</dbReference>
<evidence type="ECO:0000313" key="2">
    <source>
        <dbReference type="Proteomes" id="UP000433181"/>
    </source>
</evidence>
<accession>A0A6I2UIJ6</accession>
<organism evidence="1 2">
    <name type="scientific">Anaerovibrio slackiae</name>
    <dbReference type="NCBI Taxonomy" id="2652309"/>
    <lineage>
        <taxon>Bacteria</taxon>
        <taxon>Bacillati</taxon>
        <taxon>Bacillota</taxon>
        <taxon>Negativicutes</taxon>
        <taxon>Selenomonadales</taxon>
        <taxon>Selenomonadaceae</taxon>
        <taxon>Anaerovibrio</taxon>
    </lineage>
</organism>
<keyword evidence="2" id="KW-1185">Reference proteome</keyword>
<comment type="caution">
    <text evidence="1">The sequence shown here is derived from an EMBL/GenBank/DDBJ whole genome shotgun (WGS) entry which is preliminary data.</text>
</comment>
<proteinExistence type="predicted"/>